<evidence type="ECO:0000313" key="2">
    <source>
        <dbReference type="Proteomes" id="UP000503540"/>
    </source>
</evidence>
<dbReference type="AlphaFoldDB" id="A0A6G9YBW6"/>
<protein>
    <recommendedName>
        <fullName evidence="3">Hsp70 family protein</fullName>
    </recommendedName>
</protein>
<dbReference type="Proteomes" id="UP000503540">
    <property type="component" value="Chromosome"/>
</dbReference>
<proteinExistence type="predicted"/>
<accession>A0A6G9YBW6</accession>
<sequence>MRIAEQPCTPIGIDIGTVYTKIATDPGTPPWQEPTPWRDAGPDAAIADLLRLLTGRGPGTLELVVAVPDRWTYDGPDEPLRAPEDTAVGNRWRTALLAAGFARVRLVARLHGLAAVLGGPDGCRLLCDIGSGNMSAAVVERSGSAVRLIDVAHRDIGEFEPAAAMLGPGRTPGLLAALHRERLIRSRRAQLVLDRAERIPRYLGTTVYLPGAHGDSIDAESAGAALRPIADLAAGLLRELLAATGDPLDELVLTGGNALGSVVSSAAAAVSDRIHSVRVLPPGTNAEGALRIARGEVVPMTGYPHTIGLVSHRIRYGRLESVILPVPAAGAALEVEVVESQGVSPVIRMRPNNAGAWVDCAPSELRVPPGRYRVRVLTRRSRDGMLSFADAHGDAVLELPIAAQRRPA</sequence>
<evidence type="ECO:0008006" key="3">
    <source>
        <dbReference type="Google" id="ProtNLM"/>
    </source>
</evidence>
<dbReference type="EMBL" id="CP046172">
    <property type="protein sequence ID" value="QIS10503.1"/>
    <property type="molecule type" value="Genomic_DNA"/>
</dbReference>
<evidence type="ECO:0000313" key="1">
    <source>
        <dbReference type="EMBL" id="QIS10503.1"/>
    </source>
</evidence>
<name>A0A6G9YBW6_9NOCA</name>
<keyword evidence="2" id="KW-1185">Reference proteome</keyword>
<reference evidence="1 2" key="1">
    <citation type="journal article" date="2019" name="ACS Chem. Biol.">
        <title>Identification and Mobilization of a Cryptic Antibiotic Biosynthesis Gene Locus from a Human-Pathogenic Nocardia Isolate.</title>
        <authorList>
            <person name="Herisse M."/>
            <person name="Ishida K."/>
            <person name="Porter J.L."/>
            <person name="Howden B."/>
            <person name="Hertweck C."/>
            <person name="Stinear T.P."/>
            <person name="Pidot S.J."/>
        </authorList>
    </citation>
    <scope>NUCLEOTIDE SEQUENCE [LARGE SCALE GENOMIC DNA]</scope>
    <source>
        <strain evidence="1 2">AUSMDU00012717</strain>
    </source>
</reference>
<gene>
    <name evidence="1" type="ORF">F5544_13070</name>
</gene>
<dbReference type="RefSeq" id="WP_167473473.1">
    <property type="nucleotide sequence ID" value="NZ_CP046172.1"/>
</dbReference>
<dbReference type="KEGG" id="nah:F5544_13070"/>
<organism evidence="1 2">
    <name type="scientific">Nocardia arthritidis</name>
    <dbReference type="NCBI Taxonomy" id="228602"/>
    <lineage>
        <taxon>Bacteria</taxon>
        <taxon>Bacillati</taxon>
        <taxon>Actinomycetota</taxon>
        <taxon>Actinomycetes</taxon>
        <taxon>Mycobacteriales</taxon>
        <taxon>Nocardiaceae</taxon>
        <taxon>Nocardia</taxon>
    </lineage>
</organism>